<sequence length="146" mass="16514">MRSKTQSNGRIVKFKYKTKNNSKLTKMANFDPDSMGSRYIYHVEDREETSPTGLVSRRMDAGIGAGDEKSDSAYFVFSGSGGFSGVSRRPALGAARCWRALPVTPAAGRRRRGSLRLRRRSAEKKKKKKKKKERRRREKGNQGERG</sequence>
<evidence type="ECO:0000256" key="1">
    <source>
        <dbReference type="SAM" id="MobiDB-lite"/>
    </source>
</evidence>
<accession>A0A2P5ECQ7</accession>
<name>A0A2P5ECQ7_TREOI</name>
<keyword evidence="3" id="KW-1185">Reference proteome</keyword>
<reference evidence="3" key="1">
    <citation type="submission" date="2016-06" db="EMBL/GenBank/DDBJ databases">
        <title>Parallel loss of symbiosis genes in relatives of nitrogen-fixing non-legume Parasponia.</title>
        <authorList>
            <person name="Van Velzen R."/>
            <person name="Holmer R."/>
            <person name="Bu F."/>
            <person name="Rutten L."/>
            <person name="Van Zeijl A."/>
            <person name="Liu W."/>
            <person name="Santuari L."/>
            <person name="Cao Q."/>
            <person name="Sharma T."/>
            <person name="Shen D."/>
            <person name="Roswanjaya Y."/>
            <person name="Wardhani T."/>
            <person name="Kalhor M.S."/>
            <person name="Jansen J."/>
            <person name="Van den Hoogen J."/>
            <person name="Gungor B."/>
            <person name="Hartog M."/>
            <person name="Hontelez J."/>
            <person name="Verver J."/>
            <person name="Yang W.-C."/>
            <person name="Schijlen E."/>
            <person name="Repin R."/>
            <person name="Schilthuizen M."/>
            <person name="Schranz E."/>
            <person name="Heidstra R."/>
            <person name="Miyata K."/>
            <person name="Fedorova E."/>
            <person name="Kohlen W."/>
            <person name="Bisseling T."/>
            <person name="Smit S."/>
            <person name="Geurts R."/>
        </authorList>
    </citation>
    <scope>NUCLEOTIDE SEQUENCE [LARGE SCALE GENOMIC DNA]</scope>
    <source>
        <strain evidence="3">cv. RG33-2</strain>
    </source>
</reference>
<dbReference type="EMBL" id="JXTC01000180">
    <property type="protein sequence ID" value="PON83304.1"/>
    <property type="molecule type" value="Genomic_DNA"/>
</dbReference>
<proteinExistence type="predicted"/>
<feature type="non-terminal residue" evidence="2">
    <location>
        <position position="146"/>
    </location>
</feature>
<dbReference type="Proteomes" id="UP000237000">
    <property type="component" value="Unassembled WGS sequence"/>
</dbReference>
<dbReference type="AlphaFoldDB" id="A0A2P5ECQ7"/>
<evidence type="ECO:0000313" key="2">
    <source>
        <dbReference type="EMBL" id="PON83304.1"/>
    </source>
</evidence>
<dbReference type="InParanoid" id="A0A2P5ECQ7"/>
<organism evidence="2 3">
    <name type="scientific">Trema orientale</name>
    <name type="common">Charcoal tree</name>
    <name type="synonym">Celtis orientalis</name>
    <dbReference type="NCBI Taxonomy" id="63057"/>
    <lineage>
        <taxon>Eukaryota</taxon>
        <taxon>Viridiplantae</taxon>
        <taxon>Streptophyta</taxon>
        <taxon>Embryophyta</taxon>
        <taxon>Tracheophyta</taxon>
        <taxon>Spermatophyta</taxon>
        <taxon>Magnoliopsida</taxon>
        <taxon>eudicotyledons</taxon>
        <taxon>Gunneridae</taxon>
        <taxon>Pentapetalae</taxon>
        <taxon>rosids</taxon>
        <taxon>fabids</taxon>
        <taxon>Rosales</taxon>
        <taxon>Cannabaceae</taxon>
        <taxon>Trema</taxon>
    </lineage>
</organism>
<protein>
    <submittedName>
        <fullName evidence="2">Uncharacterized protein</fullName>
    </submittedName>
</protein>
<gene>
    <name evidence="2" type="ORF">TorRG33x02_208710</name>
</gene>
<evidence type="ECO:0000313" key="3">
    <source>
        <dbReference type="Proteomes" id="UP000237000"/>
    </source>
</evidence>
<feature type="compositionally biased region" description="Basic residues" evidence="1">
    <location>
        <begin position="108"/>
        <end position="138"/>
    </location>
</feature>
<feature type="region of interest" description="Disordered" evidence="1">
    <location>
        <begin position="100"/>
        <end position="146"/>
    </location>
</feature>
<comment type="caution">
    <text evidence="2">The sequence shown here is derived from an EMBL/GenBank/DDBJ whole genome shotgun (WGS) entry which is preliminary data.</text>
</comment>